<evidence type="ECO:0000256" key="1">
    <source>
        <dbReference type="SAM" id="Phobius"/>
    </source>
</evidence>
<dbReference type="EMBL" id="HBKR01033522">
    <property type="protein sequence ID" value="CAE2330631.1"/>
    <property type="molecule type" value="Transcribed_RNA"/>
</dbReference>
<sequence>MRWTMDEEPHTGGPTRRVTKLLIFLVFICLYRIVRRILSLQAKYTNSFLVLGLRENSFDGSLTIGEFPKDLVKLDVSNNAISGEIHLTEIQARRVNTEDTKVEKTILST</sequence>
<keyword evidence="1" id="KW-0472">Membrane</keyword>
<keyword evidence="1" id="KW-1133">Transmembrane helix</keyword>
<proteinExistence type="predicted"/>
<keyword evidence="1" id="KW-0812">Transmembrane</keyword>
<gene>
    <name evidence="2" type="ORF">NAES01612_LOCUS21991</name>
</gene>
<organism evidence="2">
    <name type="scientific">Paramoeba aestuarina</name>
    <dbReference type="NCBI Taxonomy" id="180227"/>
    <lineage>
        <taxon>Eukaryota</taxon>
        <taxon>Amoebozoa</taxon>
        <taxon>Discosea</taxon>
        <taxon>Flabellinia</taxon>
        <taxon>Dactylopodida</taxon>
        <taxon>Paramoebidae</taxon>
        <taxon>Paramoeba</taxon>
    </lineage>
</organism>
<protein>
    <submittedName>
        <fullName evidence="2">Uncharacterized protein</fullName>
    </submittedName>
</protein>
<name>A0A7S4PC47_9EUKA</name>
<reference evidence="2" key="1">
    <citation type="submission" date="2021-01" db="EMBL/GenBank/DDBJ databases">
        <authorList>
            <person name="Corre E."/>
            <person name="Pelletier E."/>
            <person name="Niang G."/>
            <person name="Scheremetjew M."/>
            <person name="Finn R."/>
            <person name="Kale V."/>
            <person name="Holt S."/>
            <person name="Cochrane G."/>
            <person name="Meng A."/>
            <person name="Brown T."/>
            <person name="Cohen L."/>
        </authorList>
    </citation>
    <scope>NUCLEOTIDE SEQUENCE</scope>
    <source>
        <strain evidence="2">SoJaBio B1-5/56/2</strain>
    </source>
</reference>
<dbReference type="AlphaFoldDB" id="A0A7S4PC47"/>
<evidence type="ECO:0000313" key="2">
    <source>
        <dbReference type="EMBL" id="CAE2330631.1"/>
    </source>
</evidence>
<feature type="transmembrane region" description="Helical" evidence="1">
    <location>
        <begin position="18"/>
        <end position="34"/>
    </location>
</feature>
<accession>A0A7S4PC47</accession>